<keyword evidence="2" id="KW-1185">Reference proteome</keyword>
<dbReference type="EMBL" id="JACVVK020000341">
    <property type="protein sequence ID" value="KAK7477816.1"/>
    <property type="molecule type" value="Genomic_DNA"/>
</dbReference>
<evidence type="ECO:0000313" key="1">
    <source>
        <dbReference type="EMBL" id="KAK7477816.1"/>
    </source>
</evidence>
<protein>
    <submittedName>
        <fullName evidence="1">Uncharacterized protein</fullName>
    </submittedName>
</protein>
<dbReference type="Proteomes" id="UP001519460">
    <property type="component" value="Unassembled WGS sequence"/>
</dbReference>
<name>A0ABD0JRT2_9CAEN</name>
<accession>A0ABD0JRT2</accession>
<dbReference type="AlphaFoldDB" id="A0ABD0JRT2"/>
<gene>
    <name evidence="1" type="ORF">BaRGS_00030999</name>
</gene>
<comment type="caution">
    <text evidence="1">The sequence shown here is derived from an EMBL/GenBank/DDBJ whole genome shotgun (WGS) entry which is preliminary data.</text>
</comment>
<sequence>MASVEARGWEQKPGGRIDACIVRVGFRVPKRERFGMGGKRKLCDRLVKSQNAHYTSLTLASRGLAIALKQKFPHQNNRLPE</sequence>
<organism evidence="1 2">
    <name type="scientific">Batillaria attramentaria</name>
    <dbReference type="NCBI Taxonomy" id="370345"/>
    <lineage>
        <taxon>Eukaryota</taxon>
        <taxon>Metazoa</taxon>
        <taxon>Spiralia</taxon>
        <taxon>Lophotrochozoa</taxon>
        <taxon>Mollusca</taxon>
        <taxon>Gastropoda</taxon>
        <taxon>Caenogastropoda</taxon>
        <taxon>Sorbeoconcha</taxon>
        <taxon>Cerithioidea</taxon>
        <taxon>Batillariidae</taxon>
        <taxon>Batillaria</taxon>
    </lineage>
</organism>
<proteinExistence type="predicted"/>
<reference evidence="1 2" key="1">
    <citation type="journal article" date="2023" name="Sci. Data">
        <title>Genome assembly of the Korean intertidal mud-creeper Batillaria attramentaria.</title>
        <authorList>
            <person name="Patra A.K."/>
            <person name="Ho P.T."/>
            <person name="Jun S."/>
            <person name="Lee S.J."/>
            <person name="Kim Y."/>
            <person name="Won Y.J."/>
        </authorList>
    </citation>
    <scope>NUCLEOTIDE SEQUENCE [LARGE SCALE GENOMIC DNA]</scope>
    <source>
        <strain evidence="1">Wonlab-2016</strain>
    </source>
</reference>
<evidence type="ECO:0000313" key="2">
    <source>
        <dbReference type="Proteomes" id="UP001519460"/>
    </source>
</evidence>